<sequence length="418" mass="48844">MVACSGGLDSIVLLHLCKFLDLDFGVLHCNFKLRVDDSDKDEQFVTKLAETLTVPLFKIEFDTQKYAERHKLSIQMAARTLRYRWFKKTAVQQGFKYVLTAHHLNDTLETFLINLSRGTGLDGLTGIPEINDIFVRPLLPFSREEIENYATQNSIEWREDQSNQSTKYLRNKIRHDVVPKLKGANEQFLKNFETTRIQLSKSQFFIEAEARRIREKLFKTQKNGEIHISIPKLLKYGDPKVYLYFVLKDFGFTAWQDMAKLITSQSGKQIFSATHRLLKNRDILIIAPLAIKKAPIRTYRIEKEETTVMVPIGTLQLKNTTIIQPLEKNTIYIDQQKLSYPLIVRRWEKGDYFYPIGMKGKKKLSKYFKDEKLSLLDKERIWVLCSGTEIVWVINYRADDRFKMLPDTKQLLKITLAT</sequence>
<dbReference type="SMART" id="SM00977">
    <property type="entry name" value="TilS_C"/>
    <property type="match status" value="1"/>
</dbReference>
<protein>
    <recommendedName>
        <fullName evidence="8">tRNA(Ile)-lysidine synthase</fullName>
        <ecNumber evidence="8">6.3.4.19</ecNumber>
    </recommendedName>
    <alternativeName>
        <fullName evidence="8">tRNA(Ile)-2-lysyl-cytidine synthase</fullName>
    </alternativeName>
    <alternativeName>
        <fullName evidence="8">tRNA(Ile)-lysidine synthetase</fullName>
    </alternativeName>
</protein>
<evidence type="ECO:0000313" key="11">
    <source>
        <dbReference type="Proteomes" id="UP000324376"/>
    </source>
</evidence>
<evidence type="ECO:0000256" key="6">
    <source>
        <dbReference type="ARBA" id="ARBA00022840"/>
    </source>
</evidence>
<name>A0A5S5BYH9_9FLAO</name>
<dbReference type="GO" id="GO:0032267">
    <property type="term" value="F:tRNA(Ile)-lysidine synthase activity"/>
    <property type="evidence" value="ECO:0007669"/>
    <property type="project" value="UniProtKB-EC"/>
</dbReference>
<dbReference type="AlphaFoldDB" id="A0A5S5BYH9"/>
<keyword evidence="5 8" id="KW-0547">Nucleotide-binding</keyword>
<comment type="catalytic activity">
    <reaction evidence="7 8">
        <text>cytidine(34) in tRNA(Ile2) + L-lysine + ATP = lysidine(34) in tRNA(Ile2) + AMP + diphosphate + H(+)</text>
        <dbReference type="Rhea" id="RHEA:43744"/>
        <dbReference type="Rhea" id="RHEA-COMP:10625"/>
        <dbReference type="Rhea" id="RHEA-COMP:10670"/>
        <dbReference type="ChEBI" id="CHEBI:15378"/>
        <dbReference type="ChEBI" id="CHEBI:30616"/>
        <dbReference type="ChEBI" id="CHEBI:32551"/>
        <dbReference type="ChEBI" id="CHEBI:33019"/>
        <dbReference type="ChEBI" id="CHEBI:82748"/>
        <dbReference type="ChEBI" id="CHEBI:83665"/>
        <dbReference type="ChEBI" id="CHEBI:456215"/>
        <dbReference type="EC" id="6.3.4.19"/>
    </reaction>
</comment>
<comment type="similarity">
    <text evidence="8">Belongs to the tRNA(Ile)-lysidine synthase family.</text>
</comment>
<dbReference type="InterPro" id="IPR012796">
    <property type="entry name" value="Lysidine-tRNA-synth_C"/>
</dbReference>
<evidence type="ECO:0000259" key="9">
    <source>
        <dbReference type="SMART" id="SM00977"/>
    </source>
</evidence>
<dbReference type="GO" id="GO:0005524">
    <property type="term" value="F:ATP binding"/>
    <property type="evidence" value="ECO:0007669"/>
    <property type="project" value="UniProtKB-UniRule"/>
</dbReference>
<dbReference type="InterPro" id="IPR012795">
    <property type="entry name" value="tRNA_Ile_lys_synt_N"/>
</dbReference>
<dbReference type="NCBIfam" id="TIGR02432">
    <property type="entry name" value="lysidine_TilS_N"/>
    <property type="match status" value="1"/>
</dbReference>
<feature type="binding site" evidence="8">
    <location>
        <begin position="5"/>
        <end position="10"/>
    </location>
    <ligand>
        <name>ATP</name>
        <dbReference type="ChEBI" id="CHEBI:30616"/>
    </ligand>
</feature>
<keyword evidence="3 8" id="KW-0436">Ligase</keyword>
<dbReference type="InterPro" id="IPR014729">
    <property type="entry name" value="Rossmann-like_a/b/a_fold"/>
</dbReference>
<dbReference type="EMBL" id="VNHU01000007">
    <property type="protein sequence ID" value="TYP72225.1"/>
    <property type="molecule type" value="Genomic_DNA"/>
</dbReference>
<keyword evidence="2 8" id="KW-0963">Cytoplasm</keyword>
<comment type="function">
    <text evidence="8">Ligates lysine onto the cytidine present at position 34 of the AUA codon-specific tRNA(Ile) that contains the anticodon CAU, in an ATP-dependent manner. Cytidine is converted to lysidine, thus changing the amino acid specificity of the tRNA from methionine to isoleucine.</text>
</comment>
<evidence type="ECO:0000256" key="7">
    <source>
        <dbReference type="ARBA" id="ARBA00048539"/>
    </source>
</evidence>
<keyword evidence="6 8" id="KW-0067">ATP-binding</keyword>
<evidence type="ECO:0000256" key="1">
    <source>
        <dbReference type="ARBA" id="ARBA00004496"/>
    </source>
</evidence>
<dbReference type="PANTHER" id="PTHR43033">
    <property type="entry name" value="TRNA(ILE)-LYSIDINE SYNTHASE-RELATED"/>
    <property type="match status" value="1"/>
</dbReference>
<dbReference type="SUPFAM" id="SSF52402">
    <property type="entry name" value="Adenine nucleotide alpha hydrolases-like"/>
    <property type="match status" value="1"/>
</dbReference>
<evidence type="ECO:0000256" key="8">
    <source>
        <dbReference type="HAMAP-Rule" id="MF_01161"/>
    </source>
</evidence>
<evidence type="ECO:0000256" key="5">
    <source>
        <dbReference type="ARBA" id="ARBA00022741"/>
    </source>
</evidence>
<dbReference type="NCBIfam" id="TIGR02433">
    <property type="entry name" value="lysidine_TilS_C"/>
    <property type="match status" value="1"/>
</dbReference>
<dbReference type="GO" id="GO:0006400">
    <property type="term" value="P:tRNA modification"/>
    <property type="evidence" value="ECO:0007669"/>
    <property type="project" value="UniProtKB-UniRule"/>
</dbReference>
<keyword evidence="4 8" id="KW-0819">tRNA processing</keyword>
<reference evidence="10 11" key="1">
    <citation type="submission" date="2019-07" db="EMBL/GenBank/DDBJ databases">
        <title>Genomic Encyclopedia of Archaeal and Bacterial Type Strains, Phase II (KMG-II): from individual species to whole genera.</title>
        <authorList>
            <person name="Goeker M."/>
        </authorList>
    </citation>
    <scope>NUCLEOTIDE SEQUENCE [LARGE SCALE GENOMIC DNA]</scope>
    <source>
        <strain evidence="10 11">DSM 17527</strain>
    </source>
</reference>
<organism evidence="10 11">
    <name type="scientific">Aquimarina intermedia</name>
    <dbReference type="NCBI Taxonomy" id="350814"/>
    <lineage>
        <taxon>Bacteria</taxon>
        <taxon>Pseudomonadati</taxon>
        <taxon>Bacteroidota</taxon>
        <taxon>Flavobacteriia</taxon>
        <taxon>Flavobacteriales</taxon>
        <taxon>Flavobacteriaceae</taxon>
        <taxon>Aquimarina</taxon>
    </lineage>
</organism>
<dbReference type="Pfam" id="PF01171">
    <property type="entry name" value="ATP_bind_3"/>
    <property type="match status" value="1"/>
</dbReference>
<dbReference type="PANTHER" id="PTHR43033:SF1">
    <property type="entry name" value="TRNA(ILE)-LYSIDINE SYNTHASE-RELATED"/>
    <property type="match status" value="1"/>
</dbReference>
<comment type="domain">
    <text evidence="8">The N-terminal region contains the highly conserved SGGXDS motif, predicted to be a P-loop motif involved in ATP binding.</text>
</comment>
<gene>
    <name evidence="8" type="primary">tilS</name>
    <name evidence="10" type="ORF">BD809_107109</name>
</gene>
<comment type="caution">
    <text evidence="10">The sequence shown here is derived from an EMBL/GenBank/DDBJ whole genome shotgun (WGS) entry which is preliminary data.</text>
</comment>
<comment type="subcellular location">
    <subcellularLocation>
        <location evidence="1 8">Cytoplasm</location>
    </subcellularLocation>
</comment>
<evidence type="ECO:0000256" key="3">
    <source>
        <dbReference type="ARBA" id="ARBA00022598"/>
    </source>
</evidence>
<dbReference type="Proteomes" id="UP000324376">
    <property type="component" value="Unassembled WGS sequence"/>
</dbReference>
<evidence type="ECO:0000256" key="2">
    <source>
        <dbReference type="ARBA" id="ARBA00022490"/>
    </source>
</evidence>
<evidence type="ECO:0000256" key="4">
    <source>
        <dbReference type="ARBA" id="ARBA00022694"/>
    </source>
</evidence>
<dbReference type="InterPro" id="IPR011063">
    <property type="entry name" value="TilS/TtcA_N"/>
</dbReference>
<dbReference type="CDD" id="cd01992">
    <property type="entry name" value="TilS_N"/>
    <property type="match status" value="1"/>
</dbReference>
<dbReference type="RefSeq" id="WP_246131520.1">
    <property type="nucleotide sequence ID" value="NZ_VNHU01000007.1"/>
</dbReference>
<dbReference type="Pfam" id="PF11734">
    <property type="entry name" value="TilS_C"/>
    <property type="match status" value="1"/>
</dbReference>
<keyword evidence="11" id="KW-1185">Reference proteome</keyword>
<dbReference type="EC" id="6.3.4.19" evidence="8"/>
<feature type="domain" description="Lysidine-tRNA(Ile) synthetase C-terminal" evidence="9">
    <location>
        <begin position="342"/>
        <end position="414"/>
    </location>
</feature>
<proteinExistence type="inferred from homology"/>
<dbReference type="HAMAP" id="MF_01161">
    <property type="entry name" value="tRNA_Ile_lys_synt"/>
    <property type="match status" value="1"/>
</dbReference>
<dbReference type="Gene3D" id="3.40.50.620">
    <property type="entry name" value="HUPs"/>
    <property type="match status" value="1"/>
</dbReference>
<dbReference type="InterPro" id="IPR012094">
    <property type="entry name" value="tRNA_Ile_lys_synt"/>
</dbReference>
<dbReference type="SUPFAM" id="SSF56037">
    <property type="entry name" value="PheT/TilS domain"/>
    <property type="match status" value="1"/>
</dbReference>
<dbReference type="GO" id="GO:0005737">
    <property type="term" value="C:cytoplasm"/>
    <property type="evidence" value="ECO:0007669"/>
    <property type="project" value="UniProtKB-SubCell"/>
</dbReference>
<accession>A0A5S5BYH9</accession>
<evidence type="ECO:0000313" key="10">
    <source>
        <dbReference type="EMBL" id="TYP72225.1"/>
    </source>
</evidence>